<dbReference type="Proteomes" id="UP000580910">
    <property type="component" value="Unassembled WGS sequence"/>
</dbReference>
<organism evidence="1 2">
    <name type="scientific">Nocardioides ginsengisegetis</name>
    <dbReference type="NCBI Taxonomy" id="661491"/>
    <lineage>
        <taxon>Bacteria</taxon>
        <taxon>Bacillati</taxon>
        <taxon>Actinomycetota</taxon>
        <taxon>Actinomycetes</taxon>
        <taxon>Propionibacteriales</taxon>
        <taxon>Nocardioidaceae</taxon>
        <taxon>Nocardioides</taxon>
    </lineage>
</organism>
<sequence length="154" mass="17092">MSPVELSHSRTFPTTVEAAFDLVLPMPLTQLFARRYVAIPPITRVDQDGTWGVLGQQRTIRTSDGGSMRETLTTLERPHRFGYEIDAITGPNKALVAGVRGMWTFAEAGTGVEITWAWSITPTRVGALLMPVFGRLWQGYARQGMEEIEKAVRA</sequence>
<dbReference type="InterPro" id="IPR019587">
    <property type="entry name" value="Polyketide_cyclase/dehydratase"/>
</dbReference>
<gene>
    <name evidence="1" type="ORF">FB382_003264</name>
</gene>
<protein>
    <recommendedName>
        <fullName evidence="3">Polyketide cyclase / dehydrase and lipid transport</fullName>
    </recommendedName>
</protein>
<reference evidence="1 2" key="1">
    <citation type="submission" date="2020-07" db="EMBL/GenBank/DDBJ databases">
        <title>Sequencing the genomes of 1000 actinobacteria strains.</title>
        <authorList>
            <person name="Klenk H.-P."/>
        </authorList>
    </citation>
    <scope>NUCLEOTIDE SEQUENCE [LARGE SCALE GENOMIC DNA]</scope>
    <source>
        <strain evidence="1 2">DSM 21349</strain>
    </source>
</reference>
<evidence type="ECO:0000313" key="1">
    <source>
        <dbReference type="EMBL" id="MBA8804973.1"/>
    </source>
</evidence>
<dbReference type="AlphaFoldDB" id="A0A7W3PAU6"/>
<evidence type="ECO:0008006" key="3">
    <source>
        <dbReference type="Google" id="ProtNLM"/>
    </source>
</evidence>
<comment type="caution">
    <text evidence="1">The sequence shown here is derived from an EMBL/GenBank/DDBJ whole genome shotgun (WGS) entry which is preliminary data.</text>
</comment>
<proteinExistence type="predicted"/>
<evidence type="ECO:0000313" key="2">
    <source>
        <dbReference type="Proteomes" id="UP000580910"/>
    </source>
</evidence>
<accession>A0A7W3PAU6</accession>
<dbReference type="SUPFAM" id="SSF55961">
    <property type="entry name" value="Bet v1-like"/>
    <property type="match status" value="1"/>
</dbReference>
<keyword evidence="2" id="KW-1185">Reference proteome</keyword>
<dbReference type="InterPro" id="IPR023393">
    <property type="entry name" value="START-like_dom_sf"/>
</dbReference>
<dbReference type="EMBL" id="JACGXA010000001">
    <property type="protein sequence ID" value="MBA8804973.1"/>
    <property type="molecule type" value="Genomic_DNA"/>
</dbReference>
<name>A0A7W3PAU6_9ACTN</name>
<dbReference type="Gene3D" id="3.30.530.20">
    <property type="match status" value="1"/>
</dbReference>
<dbReference type="RefSeq" id="WP_182540803.1">
    <property type="nucleotide sequence ID" value="NZ_JACGXA010000001.1"/>
</dbReference>
<dbReference type="Pfam" id="PF10604">
    <property type="entry name" value="Polyketide_cyc2"/>
    <property type="match status" value="1"/>
</dbReference>